<sequence length="126" mass="14531">MDRLALEKEAFELHLESFEGDVQACTRYGKVEHTEKCMSSQARCLACCRTRERRRTTSMLARLVSASHQRSTRRYCSSWKETSFVLHAVDEKLRVPFQVPDVAQRVVLGAQRGSELRSLPFPLKSR</sequence>
<gene>
    <name evidence="1" type="ORF">GN244_ATG18883</name>
</gene>
<dbReference type="AlphaFoldDB" id="A0A833SQF7"/>
<accession>A0A833SQF7</accession>
<organism evidence="1 2">
    <name type="scientific">Phytophthora infestans</name>
    <name type="common">Potato late blight agent</name>
    <name type="synonym">Botrytis infestans</name>
    <dbReference type="NCBI Taxonomy" id="4787"/>
    <lineage>
        <taxon>Eukaryota</taxon>
        <taxon>Sar</taxon>
        <taxon>Stramenopiles</taxon>
        <taxon>Oomycota</taxon>
        <taxon>Peronosporomycetes</taxon>
        <taxon>Peronosporales</taxon>
        <taxon>Peronosporaceae</taxon>
        <taxon>Phytophthora</taxon>
    </lineage>
</organism>
<reference evidence="1" key="1">
    <citation type="submission" date="2020-04" db="EMBL/GenBank/DDBJ databases">
        <title>Hybrid Assembly of Korean Phytophthora infestans isolates.</title>
        <authorList>
            <person name="Prokchorchik M."/>
            <person name="Lee Y."/>
            <person name="Seo J."/>
            <person name="Cho J.-H."/>
            <person name="Park Y.-E."/>
            <person name="Jang D.-C."/>
            <person name="Im J.-S."/>
            <person name="Choi J.-G."/>
            <person name="Park H.-J."/>
            <person name="Lee G.-B."/>
            <person name="Lee Y.-G."/>
            <person name="Hong S.-Y."/>
            <person name="Cho K."/>
            <person name="Sohn K.H."/>
        </authorList>
    </citation>
    <scope>NUCLEOTIDE SEQUENCE</scope>
    <source>
        <strain evidence="1">KR_1_A1</strain>
    </source>
</reference>
<comment type="caution">
    <text evidence="1">The sequence shown here is derived from an EMBL/GenBank/DDBJ whole genome shotgun (WGS) entry which is preliminary data.</text>
</comment>
<name>A0A833SQF7_PHYIN</name>
<keyword evidence="2" id="KW-1185">Reference proteome</keyword>
<evidence type="ECO:0000313" key="2">
    <source>
        <dbReference type="Proteomes" id="UP000602510"/>
    </source>
</evidence>
<protein>
    <submittedName>
        <fullName evidence="1">Uncharacterized protein</fullName>
    </submittedName>
</protein>
<dbReference type="EMBL" id="WSZM01000820">
    <property type="protein sequence ID" value="KAF4029385.1"/>
    <property type="molecule type" value="Genomic_DNA"/>
</dbReference>
<dbReference type="Proteomes" id="UP000602510">
    <property type="component" value="Unassembled WGS sequence"/>
</dbReference>
<proteinExistence type="predicted"/>
<evidence type="ECO:0000313" key="1">
    <source>
        <dbReference type="EMBL" id="KAF4029385.1"/>
    </source>
</evidence>